<evidence type="ECO:0000256" key="1">
    <source>
        <dbReference type="SAM" id="Phobius"/>
    </source>
</evidence>
<protein>
    <recommendedName>
        <fullName evidence="4">Cell surface protein</fullName>
    </recommendedName>
</protein>
<feature type="transmembrane region" description="Helical" evidence="1">
    <location>
        <begin position="105"/>
        <end position="127"/>
    </location>
</feature>
<comment type="caution">
    <text evidence="2">The sequence shown here is derived from an EMBL/GenBank/DDBJ whole genome shotgun (WGS) entry which is preliminary data.</text>
</comment>
<proteinExistence type="predicted"/>
<gene>
    <name evidence="2" type="ORF">ACFQ5L_11015</name>
</gene>
<keyword evidence="3" id="KW-1185">Reference proteome</keyword>
<evidence type="ECO:0000313" key="3">
    <source>
        <dbReference type="Proteomes" id="UP001597188"/>
    </source>
</evidence>
<sequence length="139" mass="15300">MRNRLKWWGFILVLMLGVVGPTKMVRAVTTQQTQVGVTITKSDADADQLQQSNHQIPSGTQNQSAADTIGTYSQASKPVNWSKAVQAAAVNLRQGRLPQTAEVSAGLMVMLGGLLLICWLLGLAIVWQRRQSREERDNQ</sequence>
<reference evidence="3" key="1">
    <citation type="journal article" date="2019" name="Int. J. Syst. Evol. Microbiol.">
        <title>The Global Catalogue of Microorganisms (GCM) 10K type strain sequencing project: providing services to taxonomists for standard genome sequencing and annotation.</title>
        <authorList>
            <consortium name="The Broad Institute Genomics Platform"/>
            <consortium name="The Broad Institute Genome Sequencing Center for Infectious Disease"/>
            <person name="Wu L."/>
            <person name="Ma J."/>
        </authorList>
    </citation>
    <scope>NUCLEOTIDE SEQUENCE [LARGE SCALE GENOMIC DNA]</scope>
    <source>
        <strain evidence="3">CCM 8931</strain>
    </source>
</reference>
<dbReference type="EMBL" id="JBHTOJ010000041">
    <property type="protein sequence ID" value="MFD1421471.1"/>
    <property type="molecule type" value="Genomic_DNA"/>
</dbReference>
<evidence type="ECO:0008006" key="4">
    <source>
        <dbReference type="Google" id="ProtNLM"/>
    </source>
</evidence>
<keyword evidence="1" id="KW-1133">Transmembrane helix</keyword>
<evidence type="ECO:0000313" key="2">
    <source>
        <dbReference type="EMBL" id="MFD1421471.1"/>
    </source>
</evidence>
<keyword evidence="1" id="KW-0472">Membrane</keyword>
<keyword evidence="1" id="KW-0812">Transmembrane</keyword>
<organism evidence="2 3">
    <name type="scientific">Lactiplantibacillus songbeiensis</name>
    <dbReference type="NCBI Taxonomy" id="2559920"/>
    <lineage>
        <taxon>Bacteria</taxon>
        <taxon>Bacillati</taxon>
        <taxon>Bacillota</taxon>
        <taxon>Bacilli</taxon>
        <taxon>Lactobacillales</taxon>
        <taxon>Lactobacillaceae</taxon>
        <taxon>Lactiplantibacillus</taxon>
    </lineage>
</organism>
<dbReference type="RefSeq" id="WP_137633873.1">
    <property type="nucleotide sequence ID" value="NZ_BJDL01000003.1"/>
</dbReference>
<dbReference type="Proteomes" id="UP001597188">
    <property type="component" value="Unassembled WGS sequence"/>
</dbReference>
<accession>A0ABW4C2M7</accession>
<name>A0ABW4C2M7_9LACO</name>